<comment type="caution">
    <text evidence="4">The sequence shown here is derived from an EMBL/GenBank/DDBJ whole genome shotgun (WGS) entry which is preliminary data.</text>
</comment>
<dbReference type="Pfam" id="PF24481">
    <property type="entry name" value="CT398_CC"/>
    <property type="match status" value="1"/>
</dbReference>
<feature type="region of interest" description="Disordered" evidence="1">
    <location>
        <begin position="59"/>
        <end position="94"/>
    </location>
</feature>
<protein>
    <submittedName>
        <fullName evidence="4">Uncharacterized protein Rv2229c</fullName>
    </submittedName>
</protein>
<dbReference type="PANTHER" id="PTHR39082">
    <property type="entry name" value="PHOSPHOLIPASE C-BETA-2-RELATED"/>
    <property type="match status" value="1"/>
</dbReference>
<dbReference type="EMBL" id="BAABRR010000001">
    <property type="protein sequence ID" value="GAA5517666.1"/>
    <property type="molecule type" value="Genomic_DNA"/>
</dbReference>
<evidence type="ECO:0000259" key="3">
    <source>
        <dbReference type="Pfam" id="PF24481"/>
    </source>
</evidence>
<organism evidence="4 5">
    <name type="scientific">Demequina sediminis</name>
    <dbReference type="NCBI Taxonomy" id="1930058"/>
    <lineage>
        <taxon>Bacteria</taxon>
        <taxon>Bacillati</taxon>
        <taxon>Actinomycetota</taxon>
        <taxon>Actinomycetes</taxon>
        <taxon>Micrococcales</taxon>
        <taxon>Demequinaceae</taxon>
        <taxon>Demequina</taxon>
    </lineage>
</organism>
<evidence type="ECO:0000259" key="2">
    <source>
        <dbReference type="Pfam" id="PF02591"/>
    </source>
</evidence>
<evidence type="ECO:0000313" key="5">
    <source>
        <dbReference type="Proteomes" id="UP001426770"/>
    </source>
</evidence>
<dbReference type="Proteomes" id="UP001426770">
    <property type="component" value="Unassembled WGS sequence"/>
</dbReference>
<reference evidence="4 5" key="1">
    <citation type="submission" date="2024-02" db="EMBL/GenBank/DDBJ databases">
        <title>Lysinimicrobium sediminis NBRC 112286.</title>
        <authorList>
            <person name="Ichikawa N."/>
            <person name="Katano-Makiyama Y."/>
            <person name="Hidaka K."/>
        </authorList>
    </citation>
    <scope>NUCLEOTIDE SEQUENCE [LARGE SCALE GENOMIC DNA]</scope>
    <source>
        <strain evidence="4 5">NBRC 112286</strain>
    </source>
</reference>
<dbReference type="PANTHER" id="PTHR39082:SF1">
    <property type="entry name" value="SCAVENGER RECEPTOR CLASS A MEMBER 3"/>
    <property type="match status" value="1"/>
</dbReference>
<proteinExistence type="predicted"/>
<dbReference type="InterPro" id="IPR052376">
    <property type="entry name" value="Oxidative_Scav/Glycosyltrans"/>
</dbReference>
<evidence type="ECO:0000256" key="1">
    <source>
        <dbReference type="SAM" id="MobiDB-lite"/>
    </source>
</evidence>
<name>A0ABP9WGD0_9MICO</name>
<dbReference type="RefSeq" id="WP_286215713.1">
    <property type="nucleotide sequence ID" value="NZ_AP027736.1"/>
</dbReference>
<accession>A0ABP9WGD0</accession>
<dbReference type="Gene3D" id="1.10.287.1490">
    <property type="match status" value="1"/>
</dbReference>
<dbReference type="Pfam" id="PF02591">
    <property type="entry name" value="Zn_ribbon_9"/>
    <property type="match status" value="1"/>
</dbReference>
<feature type="domain" description="C4-type zinc ribbon" evidence="2">
    <location>
        <begin position="206"/>
        <end position="239"/>
    </location>
</feature>
<feature type="domain" description="CT398-like coiled coil hairpin" evidence="3">
    <location>
        <begin position="15"/>
        <end position="194"/>
    </location>
</feature>
<feature type="compositionally biased region" description="Basic and acidic residues" evidence="1">
    <location>
        <begin position="60"/>
        <end position="85"/>
    </location>
</feature>
<keyword evidence="5" id="KW-1185">Reference proteome</keyword>
<evidence type="ECO:0000313" key="4">
    <source>
        <dbReference type="EMBL" id="GAA5517666.1"/>
    </source>
</evidence>
<gene>
    <name evidence="4" type="ORF">Lsed01_00075</name>
</gene>
<sequence>MPSAPAADQIRLLDVQALDLRAQQARHRRDHLPVLEQIAELTARLVDLDEARVASATRASDLRRAVQKAEDDVQSVRDRAARDSARLASGTGSPKDLQALQAELEILVRRQAELEDVELEAMESLEQAESEHASAKEQVDAITAQIAELAVERDAAWAQIDAELAGLAAEREAAAAGLDAGLLALYVKLRDAHGGIGAAALAQGQCLGCRMPMNPGDLRDIEAKSPDTIVRCEECGRILVRGAGK</sequence>
<dbReference type="InterPro" id="IPR003743">
    <property type="entry name" value="Zf-RING_7"/>
</dbReference>
<dbReference type="InterPro" id="IPR056003">
    <property type="entry name" value="CT398_CC_hairpin"/>
</dbReference>